<evidence type="ECO:0000256" key="5">
    <source>
        <dbReference type="ARBA" id="ARBA00047878"/>
    </source>
</evidence>
<dbReference type="Pfam" id="PF16884">
    <property type="entry name" value="ADH_N_2"/>
    <property type="match status" value="1"/>
</dbReference>
<comment type="caution">
    <text evidence="9">The sequence shown here is derived from an EMBL/GenBank/DDBJ whole genome shotgun (WGS) entry which is preliminary data.</text>
</comment>
<evidence type="ECO:0000313" key="9">
    <source>
        <dbReference type="EMBL" id="CAH1983515.1"/>
    </source>
</evidence>
<organism evidence="9 10">
    <name type="scientific">Acanthoscelides obtectus</name>
    <name type="common">Bean weevil</name>
    <name type="synonym">Bruchus obtectus</name>
    <dbReference type="NCBI Taxonomy" id="200917"/>
    <lineage>
        <taxon>Eukaryota</taxon>
        <taxon>Metazoa</taxon>
        <taxon>Ecdysozoa</taxon>
        <taxon>Arthropoda</taxon>
        <taxon>Hexapoda</taxon>
        <taxon>Insecta</taxon>
        <taxon>Pterygota</taxon>
        <taxon>Neoptera</taxon>
        <taxon>Endopterygota</taxon>
        <taxon>Coleoptera</taxon>
        <taxon>Polyphaga</taxon>
        <taxon>Cucujiformia</taxon>
        <taxon>Chrysomeloidea</taxon>
        <taxon>Chrysomelidae</taxon>
        <taxon>Bruchinae</taxon>
        <taxon>Bruchini</taxon>
        <taxon>Acanthoscelides</taxon>
    </lineage>
</organism>
<dbReference type="PANTHER" id="PTHR43205:SF7">
    <property type="entry name" value="PROSTAGLANDIN REDUCTASE 1"/>
    <property type="match status" value="1"/>
</dbReference>
<dbReference type="AlphaFoldDB" id="A0A9P0KT54"/>
<name>A0A9P0KT54_ACAOB</name>
<keyword evidence="3" id="KW-0560">Oxidoreductase</keyword>
<reference evidence="9" key="1">
    <citation type="submission" date="2022-03" db="EMBL/GenBank/DDBJ databases">
        <authorList>
            <person name="Sayadi A."/>
        </authorList>
    </citation>
    <scope>NUCLEOTIDE SEQUENCE</scope>
</reference>
<dbReference type="SUPFAM" id="SSF51735">
    <property type="entry name" value="NAD(P)-binding Rossmann-fold domains"/>
    <property type="match status" value="1"/>
</dbReference>
<dbReference type="EC" id="1.3.1.48" evidence="2"/>
<dbReference type="Gene3D" id="3.90.180.10">
    <property type="entry name" value="Medium-chain alcohol dehydrogenases, catalytic domain"/>
    <property type="match status" value="1"/>
</dbReference>
<dbReference type="EMBL" id="CAKOFQ010006940">
    <property type="protein sequence ID" value="CAH1983515.1"/>
    <property type="molecule type" value="Genomic_DNA"/>
</dbReference>
<protein>
    <recommendedName>
        <fullName evidence="4">15-oxoprostaglandin 13-reductase</fullName>
        <ecNumber evidence="2">1.3.1.48</ecNumber>
    </recommendedName>
    <alternativeName>
        <fullName evidence="4">15-oxoprostaglandin 13-reductase</fullName>
    </alternativeName>
</protein>
<evidence type="ECO:0000256" key="7">
    <source>
        <dbReference type="ARBA" id="ARBA00049070"/>
    </source>
</evidence>
<dbReference type="PANTHER" id="PTHR43205">
    <property type="entry name" value="PROSTAGLANDIN REDUCTASE"/>
    <property type="match status" value="1"/>
</dbReference>
<dbReference type="InterPro" id="IPR013149">
    <property type="entry name" value="ADH-like_C"/>
</dbReference>
<dbReference type="Pfam" id="PF00107">
    <property type="entry name" value="ADH_zinc_N"/>
    <property type="match status" value="1"/>
</dbReference>
<evidence type="ECO:0000256" key="6">
    <source>
        <dbReference type="ARBA" id="ARBA00048290"/>
    </source>
</evidence>
<feature type="domain" description="Enoyl reductase (ER)" evidence="8">
    <location>
        <begin position="33"/>
        <end position="357"/>
    </location>
</feature>
<evidence type="ECO:0000256" key="2">
    <source>
        <dbReference type="ARBA" id="ARBA00011981"/>
    </source>
</evidence>
<dbReference type="InterPro" id="IPR011032">
    <property type="entry name" value="GroES-like_sf"/>
</dbReference>
<dbReference type="FunFam" id="3.40.50.720:FF:000121">
    <property type="entry name" value="Prostaglandin reductase 2"/>
    <property type="match status" value="1"/>
</dbReference>
<comment type="catalytic activity">
    <reaction evidence="5">
        <text>13,14-dihydro-15-oxo-prostaglandin F1alpha + NADP(+) = 15-oxoprostaglandin F1alpha + NADPH + H(+)</text>
        <dbReference type="Rhea" id="RHEA:50592"/>
        <dbReference type="ChEBI" id="CHEBI:15378"/>
        <dbReference type="ChEBI" id="CHEBI:57783"/>
        <dbReference type="ChEBI" id="CHEBI:58349"/>
        <dbReference type="ChEBI" id="CHEBI:79072"/>
        <dbReference type="ChEBI" id="CHEBI:133411"/>
    </reaction>
    <physiologicalReaction direction="right-to-left" evidence="5">
        <dbReference type="Rhea" id="RHEA:50594"/>
    </physiologicalReaction>
</comment>
<dbReference type="InterPro" id="IPR036291">
    <property type="entry name" value="NAD(P)-bd_dom_sf"/>
</dbReference>
<dbReference type="InterPro" id="IPR041694">
    <property type="entry name" value="ADH_N_2"/>
</dbReference>
<dbReference type="Proteomes" id="UP001152888">
    <property type="component" value="Unassembled WGS sequence"/>
</dbReference>
<proteinExistence type="inferred from homology"/>
<sequence>MAPLWAFLTGQKRGIQVKKWVLKRRMKGLPKKGDMELKFETLPELQEGQYLAKAVYFSVDPTLRLIIDTLALGSVLPCAQIAKIRASKNKNYPVGAYVHGYFGWRTYTIDDGCSRENPTYLLPTYLNAEFGEDDPDYTNANFNRIRASYGLGILGMPGIAAYFGMMEILHPQEDEVVVVSTAAGAVGSMATQIAKNILGCKVIAITGKNSKGDFLLDYYAIDDYINYTTHDVEAKLNILAPEGVDCYFDNAGGEISNAVIANMNNFGRIAQCGATSAYCGDRPAKISQWQIIQKQLTVEGFHCTRWHDRWFEAMDSMHRWWRGHTLMGAETSSKGFLNFREAFRYVFTNSSLGKVIISRK</sequence>
<dbReference type="GO" id="GO:0047522">
    <property type="term" value="F:15-oxoprostaglandin 13-reductase [NAD(P)+] activity"/>
    <property type="evidence" value="ECO:0007669"/>
    <property type="project" value="UniProtKB-EC"/>
</dbReference>
<dbReference type="InterPro" id="IPR020843">
    <property type="entry name" value="ER"/>
</dbReference>
<dbReference type="Gene3D" id="3.40.50.720">
    <property type="entry name" value="NAD(P)-binding Rossmann-like Domain"/>
    <property type="match status" value="1"/>
</dbReference>
<comment type="similarity">
    <text evidence="1">Belongs to the NADP-dependent oxidoreductase L4BD family.</text>
</comment>
<dbReference type="OrthoDB" id="809632at2759"/>
<dbReference type="SMART" id="SM00829">
    <property type="entry name" value="PKS_ER"/>
    <property type="match status" value="1"/>
</dbReference>
<keyword evidence="10" id="KW-1185">Reference proteome</keyword>
<evidence type="ECO:0000259" key="8">
    <source>
        <dbReference type="SMART" id="SM00829"/>
    </source>
</evidence>
<comment type="catalytic activity">
    <reaction evidence="6">
        <text>13,14-dihydro-15-oxo-PGF2alpha + NADP(+) = 15-oxoprostaglandin F2alpha + NADPH + H(+)</text>
        <dbReference type="Rhea" id="RHEA:50588"/>
        <dbReference type="ChEBI" id="CHEBI:15378"/>
        <dbReference type="ChEBI" id="CHEBI:57783"/>
        <dbReference type="ChEBI" id="CHEBI:58349"/>
        <dbReference type="ChEBI" id="CHEBI:133374"/>
        <dbReference type="ChEBI" id="CHEBI:133409"/>
    </reaction>
    <physiologicalReaction direction="right-to-left" evidence="6">
        <dbReference type="Rhea" id="RHEA:50590"/>
    </physiologicalReaction>
</comment>
<accession>A0A9P0KT54</accession>
<dbReference type="GO" id="GO:0006693">
    <property type="term" value="P:prostaglandin metabolic process"/>
    <property type="evidence" value="ECO:0007669"/>
    <property type="project" value="TreeGrafter"/>
</dbReference>
<dbReference type="InterPro" id="IPR045010">
    <property type="entry name" value="MDR_fam"/>
</dbReference>
<evidence type="ECO:0000313" key="10">
    <source>
        <dbReference type="Proteomes" id="UP001152888"/>
    </source>
</evidence>
<dbReference type="SUPFAM" id="SSF50129">
    <property type="entry name" value="GroES-like"/>
    <property type="match status" value="1"/>
</dbReference>
<evidence type="ECO:0000256" key="3">
    <source>
        <dbReference type="ARBA" id="ARBA00023002"/>
    </source>
</evidence>
<evidence type="ECO:0000256" key="1">
    <source>
        <dbReference type="ARBA" id="ARBA00010460"/>
    </source>
</evidence>
<gene>
    <name evidence="9" type="ORF">ACAOBT_LOCUS15579</name>
</gene>
<evidence type="ECO:0000256" key="4">
    <source>
        <dbReference type="ARBA" id="ARBA00033119"/>
    </source>
</evidence>
<comment type="catalytic activity">
    <reaction evidence="7">
        <text>13,14-dihydro-15-oxo-prostaglandin E1 + NADP(+) = 15-oxoprostaglandin E1 + NADPH + H(+)</text>
        <dbReference type="Rhea" id="RHEA:50584"/>
        <dbReference type="ChEBI" id="CHEBI:15378"/>
        <dbReference type="ChEBI" id="CHEBI:57401"/>
        <dbReference type="ChEBI" id="CHEBI:57783"/>
        <dbReference type="ChEBI" id="CHEBI:58349"/>
        <dbReference type="ChEBI" id="CHEBI:133408"/>
    </reaction>
    <physiologicalReaction direction="right-to-left" evidence="7">
        <dbReference type="Rhea" id="RHEA:50586"/>
    </physiologicalReaction>
</comment>